<feature type="transmembrane region" description="Helical" evidence="1">
    <location>
        <begin position="42"/>
        <end position="63"/>
    </location>
</feature>
<evidence type="ECO:0000313" key="3">
    <source>
        <dbReference type="Proteomes" id="UP000053573"/>
    </source>
</evidence>
<dbReference type="EMBL" id="LDEV01002115">
    <property type="protein sequence ID" value="KLJ10257.1"/>
    <property type="molecule type" value="Genomic_DNA"/>
</dbReference>
<accession>A0A0H1BGS5</accession>
<dbReference type="AlphaFoldDB" id="A0A0H1BGS5"/>
<name>A0A0H1BGS5_9EURO</name>
<gene>
    <name evidence="2" type="ORF">EMPG_14370</name>
</gene>
<dbReference type="Proteomes" id="UP000053573">
    <property type="component" value="Unassembled WGS sequence"/>
</dbReference>
<keyword evidence="1" id="KW-0472">Membrane</keyword>
<evidence type="ECO:0000313" key="2">
    <source>
        <dbReference type="EMBL" id="KLJ10257.1"/>
    </source>
</evidence>
<keyword evidence="3" id="KW-1185">Reference proteome</keyword>
<evidence type="ECO:0000256" key="1">
    <source>
        <dbReference type="SAM" id="Phobius"/>
    </source>
</evidence>
<feature type="non-terminal residue" evidence="2">
    <location>
        <position position="1"/>
    </location>
</feature>
<keyword evidence="1" id="KW-0812">Transmembrane</keyword>
<protein>
    <submittedName>
        <fullName evidence="2">Uncharacterized protein</fullName>
    </submittedName>
</protein>
<keyword evidence="1" id="KW-1133">Transmembrane helix</keyword>
<proteinExistence type="predicted"/>
<comment type="caution">
    <text evidence="2">The sequence shown here is derived from an EMBL/GenBank/DDBJ whole genome shotgun (WGS) entry which is preliminary data.</text>
</comment>
<reference evidence="3" key="1">
    <citation type="journal article" date="2015" name="PLoS Genet.">
        <title>The dynamic genome and transcriptome of the human fungal pathogen Blastomyces and close relative Emmonsia.</title>
        <authorList>
            <person name="Munoz J.F."/>
            <person name="Gauthier G.M."/>
            <person name="Desjardins C.A."/>
            <person name="Gallo J.E."/>
            <person name="Holder J."/>
            <person name="Sullivan T.D."/>
            <person name="Marty A.J."/>
            <person name="Carmen J.C."/>
            <person name="Chen Z."/>
            <person name="Ding L."/>
            <person name="Gujja S."/>
            <person name="Magrini V."/>
            <person name="Misas E."/>
            <person name="Mitreva M."/>
            <person name="Priest M."/>
            <person name="Saif S."/>
            <person name="Whiston E.A."/>
            <person name="Young S."/>
            <person name="Zeng Q."/>
            <person name="Goldman W.E."/>
            <person name="Mardis E.R."/>
            <person name="Taylor J.W."/>
            <person name="McEwen J.G."/>
            <person name="Clay O.K."/>
            <person name="Klein B.S."/>
            <person name="Cuomo C.A."/>
        </authorList>
    </citation>
    <scope>NUCLEOTIDE SEQUENCE [LARGE SCALE GENOMIC DNA]</scope>
    <source>
        <strain evidence="3">UAMH 139</strain>
    </source>
</reference>
<organism evidence="2 3">
    <name type="scientific">Blastomyces silverae</name>
    <dbReference type="NCBI Taxonomy" id="2060906"/>
    <lineage>
        <taxon>Eukaryota</taxon>
        <taxon>Fungi</taxon>
        <taxon>Dikarya</taxon>
        <taxon>Ascomycota</taxon>
        <taxon>Pezizomycotina</taxon>
        <taxon>Eurotiomycetes</taxon>
        <taxon>Eurotiomycetidae</taxon>
        <taxon>Onygenales</taxon>
        <taxon>Ajellomycetaceae</taxon>
        <taxon>Blastomyces</taxon>
    </lineage>
</organism>
<sequence length="69" mass="7482">SQSNGISLVWPCAEEIGRKFSLDGQSITLQLGKTEFVHAETFNLVACGCGGEIVIFLVVVIRLESKVNE</sequence>